<dbReference type="SUPFAM" id="SSF50978">
    <property type="entry name" value="WD40 repeat-like"/>
    <property type="match status" value="1"/>
</dbReference>
<sequence length="819" mass="89592">MMNRPYPSLELLAASGGDTVKIFDIKLEPNDPCVLSYSPSPSCFVNSVRWNHTNLVVASAGEDKKISLWRKNGQRMWTVPVAGTDCGDNIEIFNCRYVHDEIEVTYEMRILCLLAVNSDESILAISFSNKGSRYICSGGSSQVVRIWDLQRKRCIKWLRGHTSTITGVMYNCKDEHLASISQSGDLILHNLASGARAAELKDPNEQVLSVLDYSRISRHILVAAGDDGSIHLWDTTGRSPKVSWLKQHSAPTTGISFSPSNDKIIATVGLDKKLYTYDTGSRRPSAFISHEAPFTSLAFRDDGWTLAAGTNNGRVAFYDLRGKLQPFTVLRAYSSSEAVSSLCWQRSKPVIVNESTCAAETALLGGPVEDSVLMPDPLPSVTSSSLSVSTAISGGRSGPAEVSFLTSSSESVSSTGNLSSSMETPHRSHLWPGGTLTRLHAPHSKYNLKDDMDVFSPVVDVQPITPSLDKLWDIHEGAKKDHLLADKRPSSLLFPSSRRFAFADDGAGDHPIFDWKSSSMYQQDDKRSLTSLGSMPTPSSKSEEASITPPEAWGGDKISDKFAHLRHLPSRFGMEASGGLTTSSTYSGQTQSSMLSQTSISSLTSYDISYENLRTKDVSSSQETSLGFPEHLSSSMSALSLGSKGITGAGSLDSPKLASLGLPRRFSTYAERISTTSAFSDGTSQLVVSPKTKKTGAETREELLNSLLLRSDSFTGAESGILPAMNGGTQLHKAPQPDPQQGSNFTLQLFQRTLEETLDSFQKSIHGDMRNLHIEILRQFHMQEMEMSRVMSSILQNQAELMEEVKSLRKENQQLRQLL</sequence>
<feature type="repeat" description="WD" evidence="1">
    <location>
        <begin position="287"/>
        <end position="321"/>
    </location>
</feature>
<dbReference type="STRING" id="3635.A0A1U8JCE2"/>
<reference evidence="5 6" key="2">
    <citation type="submission" date="2025-05" db="UniProtKB">
        <authorList>
            <consortium name="RefSeq"/>
        </authorList>
    </citation>
    <scope>IDENTIFICATION</scope>
</reference>
<gene>
    <name evidence="5 6" type="primary">LOC107904133</name>
</gene>
<reference evidence="4" key="1">
    <citation type="journal article" date="2020" name="Nat. Genet.">
        <title>Genomic diversifications of five Gossypium allopolyploid species and their impact on cotton improvement.</title>
        <authorList>
            <person name="Chen Z.J."/>
            <person name="Sreedasyam A."/>
            <person name="Ando A."/>
            <person name="Song Q."/>
            <person name="De Santiago L.M."/>
            <person name="Hulse-Kemp A.M."/>
            <person name="Ding M."/>
            <person name="Ye W."/>
            <person name="Kirkbride R.C."/>
            <person name="Jenkins J."/>
            <person name="Plott C."/>
            <person name="Lovell J."/>
            <person name="Lin Y.M."/>
            <person name="Vaughn R."/>
            <person name="Liu B."/>
            <person name="Simpson S."/>
            <person name="Scheffler B.E."/>
            <person name="Wen L."/>
            <person name="Saski C.A."/>
            <person name="Grover C.E."/>
            <person name="Hu G."/>
            <person name="Conover J.L."/>
            <person name="Carlson J.W."/>
            <person name="Shu S."/>
            <person name="Boston L.B."/>
            <person name="Williams M."/>
            <person name="Peterson D.G."/>
            <person name="McGee K."/>
            <person name="Jones D.C."/>
            <person name="Wendel J.F."/>
            <person name="Stelly D.M."/>
            <person name="Grimwood J."/>
            <person name="Schmutz J."/>
        </authorList>
    </citation>
    <scope>NUCLEOTIDE SEQUENCE [LARGE SCALE GENOMIC DNA]</scope>
    <source>
        <strain evidence="4">cv. TM-1</strain>
    </source>
</reference>
<dbReference type="PaxDb" id="3635-A0A1U8JCE2"/>
<dbReference type="AlphaFoldDB" id="A0A1U8JCE2"/>
<evidence type="ECO:0000256" key="3">
    <source>
        <dbReference type="SAM" id="MobiDB-lite"/>
    </source>
</evidence>
<feature type="region of interest" description="Disordered" evidence="3">
    <location>
        <begin position="526"/>
        <end position="555"/>
    </location>
</feature>
<organism evidence="4 6">
    <name type="scientific">Gossypium hirsutum</name>
    <name type="common">Upland cotton</name>
    <name type="synonym">Gossypium mexicanum</name>
    <dbReference type="NCBI Taxonomy" id="3635"/>
    <lineage>
        <taxon>Eukaryota</taxon>
        <taxon>Viridiplantae</taxon>
        <taxon>Streptophyta</taxon>
        <taxon>Embryophyta</taxon>
        <taxon>Tracheophyta</taxon>
        <taxon>Spermatophyta</taxon>
        <taxon>Magnoliopsida</taxon>
        <taxon>eudicotyledons</taxon>
        <taxon>Gunneridae</taxon>
        <taxon>Pentapetalae</taxon>
        <taxon>rosids</taxon>
        <taxon>malvids</taxon>
        <taxon>Malvales</taxon>
        <taxon>Malvaceae</taxon>
        <taxon>Malvoideae</taxon>
        <taxon>Gossypium</taxon>
    </lineage>
</organism>
<feature type="repeat" description="WD" evidence="1">
    <location>
        <begin position="115"/>
        <end position="157"/>
    </location>
</feature>
<dbReference type="Gene3D" id="2.130.10.10">
    <property type="entry name" value="YVTN repeat-like/Quinoprotein amine dehydrogenase"/>
    <property type="match status" value="3"/>
</dbReference>
<dbReference type="RefSeq" id="XP_016685898.2">
    <property type="nucleotide sequence ID" value="XM_016830409.2"/>
</dbReference>
<name>A0A1U8JCE2_GOSHI</name>
<protein>
    <submittedName>
        <fullName evidence="5 6">Protein NEDD1 isoform X1</fullName>
    </submittedName>
</protein>
<dbReference type="InterPro" id="IPR001680">
    <property type="entry name" value="WD40_rpt"/>
</dbReference>
<dbReference type="RefSeq" id="XP_016685899.2">
    <property type="nucleotide sequence ID" value="XM_016830410.2"/>
</dbReference>
<feature type="compositionally biased region" description="Polar residues" evidence="3">
    <location>
        <begin position="529"/>
        <end position="540"/>
    </location>
</feature>
<dbReference type="GO" id="GO:0060236">
    <property type="term" value="P:regulation of mitotic spindle organization"/>
    <property type="evidence" value="ECO:0000318"/>
    <property type="project" value="GO_Central"/>
</dbReference>
<dbReference type="InterPro" id="IPR044621">
    <property type="entry name" value="NEDD1"/>
</dbReference>
<dbReference type="PROSITE" id="PS50082">
    <property type="entry name" value="WD_REPEATS_2"/>
    <property type="match status" value="2"/>
</dbReference>
<dbReference type="SMART" id="SM00320">
    <property type="entry name" value="WD40"/>
    <property type="match status" value="6"/>
</dbReference>
<dbReference type="GO" id="GO:0000919">
    <property type="term" value="P:cell plate assembly"/>
    <property type="evidence" value="ECO:0000318"/>
    <property type="project" value="GO_Central"/>
</dbReference>
<dbReference type="GO" id="GO:0140496">
    <property type="term" value="F:gamma-tubulin complex binding"/>
    <property type="evidence" value="ECO:0007669"/>
    <property type="project" value="InterPro"/>
</dbReference>
<dbReference type="GeneID" id="107904133"/>
<keyword evidence="1" id="KW-0853">WD repeat</keyword>
<dbReference type="GO" id="GO:0010968">
    <property type="term" value="P:regulation of microtubule nucleation"/>
    <property type="evidence" value="ECO:0007669"/>
    <property type="project" value="InterPro"/>
</dbReference>
<dbReference type="Proteomes" id="UP000818029">
    <property type="component" value="Chromosome D05"/>
</dbReference>
<keyword evidence="4" id="KW-1185">Reference proteome</keyword>
<evidence type="ECO:0000256" key="2">
    <source>
        <dbReference type="SAM" id="Coils"/>
    </source>
</evidence>
<dbReference type="GO" id="GO:2000694">
    <property type="term" value="P:regulation of phragmoplast microtubule organization"/>
    <property type="evidence" value="ECO:0000318"/>
    <property type="project" value="GO_Central"/>
</dbReference>
<evidence type="ECO:0000313" key="4">
    <source>
        <dbReference type="Proteomes" id="UP000818029"/>
    </source>
</evidence>
<keyword evidence="2" id="KW-0175">Coiled coil</keyword>
<dbReference type="InterPro" id="IPR036322">
    <property type="entry name" value="WD40_repeat_dom_sf"/>
</dbReference>
<evidence type="ECO:0000313" key="6">
    <source>
        <dbReference type="RefSeq" id="XP_016685899.2"/>
    </source>
</evidence>
<feature type="coiled-coil region" evidence="2">
    <location>
        <begin position="791"/>
        <end position="818"/>
    </location>
</feature>
<evidence type="ECO:0000256" key="1">
    <source>
        <dbReference type="PROSITE-ProRule" id="PRU00221"/>
    </source>
</evidence>
<dbReference type="GO" id="GO:0032467">
    <property type="term" value="P:positive regulation of cytokinesis"/>
    <property type="evidence" value="ECO:0000318"/>
    <property type="project" value="GO_Central"/>
</dbReference>
<dbReference type="PANTHER" id="PTHR45096">
    <property type="entry name" value="PROTEIN NEDD1"/>
    <property type="match status" value="1"/>
</dbReference>
<dbReference type="InterPro" id="IPR015943">
    <property type="entry name" value="WD40/YVTN_repeat-like_dom_sf"/>
</dbReference>
<accession>A0A1U8JCE2</accession>
<dbReference type="PANTHER" id="PTHR45096:SF1">
    <property type="entry name" value="PROTEIN NEDD1"/>
    <property type="match status" value="1"/>
</dbReference>
<dbReference type="KEGG" id="ghi:107904133"/>
<evidence type="ECO:0000313" key="5">
    <source>
        <dbReference type="RefSeq" id="XP_016685898.2"/>
    </source>
</evidence>
<proteinExistence type="predicted"/>
<dbReference type="GO" id="GO:0005828">
    <property type="term" value="C:kinetochore microtubule"/>
    <property type="evidence" value="ECO:0000318"/>
    <property type="project" value="GO_Central"/>
</dbReference>
<dbReference type="Pfam" id="PF00400">
    <property type="entry name" value="WD40"/>
    <property type="match status" value="2"/>
</dbReference>